<dbReference type="PANTHER" id="PTHR30632:SF14">
    <property type="entry name" value="TUNGSTATE_MOLYBDATE_CHROMATE-BINDING PROTEIN MODA"/>
    <property type="match status" value="1"/>
</dbReference>
<dbReference type="AlphaFoldDB" id="A0A0A8K0Y0"/>
<gene>
    <name evidence="8" type="ORF">GL4_1175</name>
</gene>
<evidence type="ECO:0000313" key="8">
    <source>
        <dbReference type="EMBL" id="BAQ16633.1"/>
    </source>
</evidence>
<sequence length="256" mass="27081">MKHTALRVCFGLVLAAFACVPATSSHADEATIAVAANFTSTARKLGAVFEASTGHHVVFSFGATGQLYTQIAHGAPFDAFLAADQERPELAVSEGHAVSGTRFTYAIGLLVLWSADPQLIDGTPAVLSDPTLRHVAIANPATAPYGAAAVETMKALSVFEDLKPRLVEGKNVSQTYQFVATGNAPVGFVAASQILENDTGSSWAVPANMYAPLRQDAVLLTYGRDNEAAKDFLEFLRGTEAAKLIERLGYRPPGEN</sequence>
<evidence type="ECO:0000256" key="5">
    <source>
        <dbReference type="ARBA" id="ARBA00062515"/>
    </source>
</evidence>
<feature type="chain" id="PRO_5002038837" evidence="7">
    <location>
        <begin position="28"/>
        <end position="256"/>
    </location>
</feature>
<evidence type="ECO:0000256" key="3">
    <source>
        <dbReference type="ARBA" id="ARBA00022723"/>
    </source>
</evidence>
<proteinExistence type="inferred from homology"/>
<dbReference type="GO" id="GO:0030973">
    <property type="term" value="F:molybdate ion binding"/>
    <property type="evidence" value="ECO:0007669"/>
    <property type="project" value="InterPro"/>
</dbReference>
<protein>
    <submittedName>
        <fullName evidence="8">Molybdenum ABC transporter, periplasmic molybdenum-binding protein ModA</fullName>
    </submittedName>
</protein>
<feature type="binding site" evidence="6">
    <location>
        <position position="64"/>
    </location>
    <ligand>
        <name>molybdate</name>
        <dbReference type="ChEBI" id="CHEBI:36264"/>
    </ligand>
</feature>
<dbReference type="HOGENOM" id="CLU_065520_1_0_5"/>
<keyword evidence="3 6" id="KW-0479">Metal-binding</keyword>
<accession>A0A0A8K0Y0</accession>
<dbReference type="EMBL" id="AP014648">
    <property type="protein sequence ID" value="BAQ16633.1"/>
    <property type="molecule type" value="Genomic_DNA"/>
</dbReference>
<comment type="similarity">
    <text evidence="1">Belongs to the bacterial solute-binding protein ModA family.</text>
</comment>
<dbReference type="OrthoDB" id="9785015at2"/>
<evidence type="ECO:0000256" key="7">
    <source>
        <dbReference type="SAM" id="SignalP"/>
    </source>
</evidence>
<keyword evidence="4 7" id="KW-0732">Signal</keyword>
<dbReference type="Pfam" id="PF13531">
    <property type="entry name" value="SBP_bac_11"/>
    <property type="match status" value="1"/>
</dbReference>
<organism evidence="8 9">
    <name type="scientific">Methyloceanibacter caenitepidi</name>
    <dbReference type="NCBI Taxonomy" id="1384459"/>
    <lineage>
        <taxon>Bacteria</taxon>
        <taxon>Pseudomonadati</taxon>
        <taxon>Pseudomonadota</taxon>
        <taxon>Alphaproteobacteria</taxon>
        <taxon>Hyphomicrobiales</taxon>
        <taxon>Hyphomicrobiaceae</taxon>
        <taxon>Methyloceanibacter</taxon>
    </lineage>
</organism>
<dbReference type="STRING" id="1384459.GL4_1175"/>
<keyword evidence="9" id="KW-1185">Reference proteome</keyword>
<evidence type="ECO:0000256" key="1">
    <source>
        <dbReference type="ARBA" id="ARBA00009175"/>
    </source>
</evidence>
<dbReference type="InterPro" id="IPR044084">
    <property type="entry name" value="AvModA-like_subst-bd"/>
</dbReference>
<dbReference type="PIRSF" id="PIRSF004846">
    <property type="entry name" value="ModA"/>
    <property type="match status" value="1"/>
</dbReference>
<dbReference type="InterPro" id="IPR050682">
    <property type="entry name" value="ModA/WtpA"/>
</dbReference>
<dbReference type="Gene3D" id="3.40.190.10">
    <property type="entry name" value="Periplasmic binding protein-like II"/>
    <property type="match status" value="2"/>
</dbReference>
<keyword evidence="2 6" id="KW-0500">Molybdenum</keyword>
<dbReference type="KEGG" id="mcg:GL4_1175"/>
<evidence type="ECO:0000256" key="6">
    <source>
        <dbReference type="PIRSR" id="PIRSR004846-1"/>
    </source>
</evidence>
<dbReference type="FunFam" id="3.40.190.10:FF:000035">
    <property type="entry name" value="Molybdate ABC transporter substrate-binding protein"/>
    <property type="match status" value="1"/>
</dbReference>
<reference evidence="8 9" key="1">
    <citation type="submission" date="2014-09" db="EMBL/GenBank/DDBJ databases">
        <title>Genome sequencing of Methyloceanibacter caenitepidi Gela4.</title>
        <authorList>
            <person name="Takeuchi M."/>
            <person name="Susumu S."/>
            <person name="Kamagata Y."/>
            <person name="Oshima K."/>
            <person name="Hattori M."/>
            <person name="Iwasaki W."/>
        </authorList>
    </citation>
    <scope>NUCLEOTIDE SEQUENCE [LARGE SCALE GENOMIC DNA]</scope>
    <source>
        <strain evidence="8 9">Gela4</strain>
    </source>
</reference>
<dbReference type="PROSITE" id="PS51257">
    <property type="entry name" value="PROKAR_LIPOPROTEIN"/>
    <property type="match status" value="1"/>
</dbReference>
<feature type="binding site" evidence="6">
    <location>
        <position position="172"/>
    </location>
    <ligand>
        <name>molybdate</name>
        <dbReference type="ChEBI" id="CHEBI:36264"/>
    </ligand>
</feature>
<dbReference type="CDD" id="cd13539">
    <property type="entry name" value="PBP2_AvModA"/>
    <property type="match status" value="1"/>
</dbReference>
<evidence type="ECO:0000256" key="4">
    <source>
        <dbReference type="ARBA" id="ARBA00022729"/>
    </source>
</evidence>
<dbReference type="GO" id="GO:0015689">
    <property type="term" value="P:molybdate ion transport"/>
    <property type="evidence" value="ECO:0007669"/>
    <property type="project" value="InterPro"/>
</dbReference>
<dbReference type="InterPro" id="IPR005950">
    <property type="entry name" value="ModA"/>
</dbReference>
<feature type="signal peptide" evidence="7">
    <location>
        <begin position="1"/>
        <end position="27"/>
    </location>
</feature>
<dbReference type="GO" id="GO:0046872">
    <property type="term" value="F:metal ion binding"/>
    <property type="evidence" value="ECO:0007669"/>
    <property type="project" value="UniProtKB-KW"/>
</dbReference>
<dbReference type="RefSeq" id="WP_045365492.1">
    <property type="nucleotide sequence ID" value="NZ_AP014648.1"/>
</dbReference>
<dbReference type="PANTHER" id="PTHR30632">
    <property type="entry name" value="MOLYBDATE-BINDING PERIPLASMIC PROTEIN"/>
    <property type="match status" value="1"/>
</dbReference>
<dbReference type="Proteomes" id="UP000031643">
    <property type="component" value="Chromosome"/>
</dbReference>
<dbReference type="SUPFAM" id="SSF53850">
    <property type="entry name" value="Periplasmic binding protein-like II"/>
    <property type="match status" value="1"/>
</dbReference>
<name>A0A0A8K0Y0_9HYPH</name>
<dbReference type="NCBIfam" id="TIGR01256">
    <property type="entry name" value="modA"/>
    <property type="match status" value="1"/>
</dbReference>
<dbReference type="GO" id="GO:1901359">
    <property type="term" value="F:tungstate binding"/>
    <property type="evidence" value="ECO:0007669"/>
    <property type="project" value="UniProtKB-ARBA"/>
</dbReference>
<evidence type="ECO:0000256" key="2">
    <source>
        <dbReference type="ARBA" id="ARBA00022505"/>
    </source>
</evidence>
<evidence type="ECO:0000313" key="9">
    <source>
        <dbReference type="Proteomes" id="UP000031643"/>
    </source>
</evidence>
<comment type="subunit">
    <text evidence="5">The complex is composed of two ATP-binding proteins (ModC), two transmembrane proteins (ModB) and a solute-binding protein (ModA).</text>
</comment>